<accession>A0ABR6EQ62</accession>
<comment type="caution">
    <text evidence="2">The sequence shown here is derived from an EMBL/GenBank/DDBJ whole genome shotgun (WGS) entry which is preliminary data.</text>
</comment>
<evidence type="ECO:0000313" key="2">
    <source>
        <dbReference type="EMBL" id="MBB1247273.1"/>
    </source>
</evidence>
<protein>
    <submittedName>
        <fullName evidence="2">Uncharacterized protein</fullName>
    </submittedName>
</protein>
<evidence type="ECO:0000313" key="3">
    <source>
        <dbReference type="Proteomes" id="UP000766698"/>
    </source>
</evidence>
<sequence>MTAEEKDTTVEFTFDFTEQQDEPIELLPDPGPTHPPTILARSEPLMPMRFGRNLD</sequence>
<dbReference type="RefSeq" id="WP_182858441.1">
    <property type="nucleotide sequence ID" value="NZ_WMLF01000901.1"/>
</dbReference>
<dbReference type="EMBL" id="WMLF01000901">
    <property type="protein sequence ID" value="MBB1247273.1"/>
    <property type="molecule type" value="Genomic_DNA"/>
</dbReference>
<reference evidence="3" key="1">
    <citation type="journal article" date="2020" name="Syst. Appl. Microbiol.">
        <title>Streptomyces alkaliterrae sp. nov., isolated from an alkaline soil, and emended descriptions of Streptomyces alkaliphilus, Streptomyces calidiresistens and Streptomyces durbertensis.</title>
        <authorList>
            <person name="Swiecimska M."/>
            <person name="Golinska P."/>
            <person name="Nouioui I."/>
            <person name="Wypij M."/>
            <person name="Rai M."/>
            <person name="Sangal V."/>
            <person name="Goodfellow M."/>
        </authorList>
    </citation>
    <scope>NUCLEOTIDE SEQUENCE [LARGE SCALE GENOMIC DNA]</scope>
    <source>
        <strain evidence="3">DSM 104538</strain>
    </source>
</reference>
<evidence type="ECO:0000256" key="1">
    <source>
        <dbReference type="SAM" id="MobiDB-lite"/>
    </source>
</evidence>
<name>A0ABR6EQ62_9ACTN</name>
<keyword evidence="3" id="KW-1185">Reference proteome</keyword>
<gene>
    <name evidence="2" type="ORF">GL263_27565</name>
</gene>
<feature type="region of interest" description="Disordered" evidence="1">
    <location>
        <begin position="20"/>
        <end position="55"/>
    </location>
</feature>
<proteinExistence type="predicted"/>
<dbReference type="Proteomes" id="UP000766698">
    <property type="component" value="Unassembled WGS sequence"/>
</dbReference>
<organism evidence="2 3">
    <name type="scientific">Streptomyces durbertensis</name>
    <dbReference type="NCBI Taxonomy" id="2448886"/>
    <lineage>
        <taxon>Bacteria</taxon>
        <taxon>Bacillati</taxon>
        <taxon>Actinomycetota</taxon>
        <taxon>Actinomycetes</taxon>
        <taxon>Kitasatosporales</taxon>
        <taxon>Streptomycetaceae</taxon>
        <taxon>Streptomyces</taxon>
    </lineage>
</organism>